<dbReference type="Gene3D" id="1.25.40.10">
    <property type="entry name" value="Tetratricopeptide repeat domain"/>
    <property type="match status" value="2"/>
</dbReference>
<dbReference type="Pfam" id="PF01535">
    <property type="entry name" value="PPR"/>
    <property type="match status" value="1"/>
</dbReference>
<sequence length="108" mass="11610">MILGHAKCGQWQDALANLDQQVQLEGIKPDPVTFVGILKACTSVAGIEEEKVFKRMPTGNMVAWSAMIQAHVKCVQGQKAAALSQQMQREGVEPDPAIFVAVLSACAM</sequence>
<evidence type="ECO:0008006" key="5">
    <source>
        <dbReference type="Google" id="ProtNLM"/>
    </source>
</evidence>
<dbReference type="Proteomes" id="UP001497444">
    <property type="component" value="Chromosome 13"/>
</dbReference>
<reference evidence="3" key="1">
    <citation type="submission" date="2024-02" db="EMBL/GenBank/DDBJ databases">
        <authorList>
            <consortium name="ELIXIR-Norway"/>
            <consortium name="Elixir Norway"/>
        </authorList>
    </citation>
    <scope>NUCLEOTIDE SEQUENCE</scope>
</reference>
<organism evidence="3 4">
    <name type="scientific">Sphagnum jensenii</name>
    <dbReference type="NCBI Taxonomy" id="128206"/>
    <lineage>
        <taxon>Eukaryota</taxon>
        <taxon>Viridiplantae</taxon>
        <taxon>Streptophyta</taxon>
        <taxon>Embryophyta</taxon>
        <taxon>Bryophyta</taxon>
        <taxon>Sphagnophytina</taxon>
        <taxon>Sphagnopsida</taxon>
        <taxon>Sphagnales</taxon>
        <taxon>Sphagnaceae</taxon>
        <taxon>Sphagnum</taxon>
    </lineage>
</organism>
<dbReference type="PANTHER" id="PTHR47926">
    <property type="entry name" value="PENTATRICOPEPTIDE REPEAT-CONTAINING PROTEIN"/>
    <property type="match status" value="1"/>
</dbReference>
<protein>
    <recommendedName>
        <fullName evidence="5">Pentatricopeptide repeat-containing protein</fullName>
    </recommendedName>
</protein>
<dbReference type="PROSITE" id="PS51375">
    <property type="entry name" value="PPR"/>
    <property type="match status" value="1"/>
</dbReference>
<name>A0ABP0W1B8_9BRYO</name>
<dbReference type="EMBL" id="OZ020108">
    <property type="protein sequence ID" value="CAK9260339.1"/>
    <property type="molecule type" value="Genomic_DNA"/>
</dbReference>
<evidence type="ECO:0000313" key="4">
    <source>
        <dbReference type="Proteomes" id="UP001497444"/>
    </source>
</evidence>
<feature type="repeat" description="PPR" evidence="2">
    <location>
        <begin position="60"/>
        <end position="94"/>
    </location>
</feature>
<proteinExistence type="predicted"/>
<dbReference type="InterPro" id="IPR011990">
    <property type="entry name" value="TPR-like_helical_dom_sf"/>
</dbReference>
<evidence type="ECO:0000256" key="2">
    <source>
        <dbReference type="PROSITE-ProRule" id="PRU00708"/>
    </source>
</evidence>
<keyword evidence="4" id="KW-1185">Reference proteome</keyword>
<evidence type="ECO:0000256" key="1">
    <source>
        <dbReference type="ARBA" id="ARBA00022737"/>
    </source>
</evidence>
<evidence type="ECO:0000313" key="3">
    <source>
        <dbReference type="EMBL" id="CAK9260339.1"/>
    </source>
</evidence>
<keyword evidence="1" id="KW-0677">Repeat</keyword>
<gene>
    <name evidence="3" type="ORF">CSSPJE1EN1_LOCUS5817</name>
</gene>
<dbReference type="NCBIfam" id="TIGR00756">
    <property type="entry name" value="PPR"/>
    <property type="match status" value="1"/>
</dbReference>
<dbReference type="InterPro" id="IPR002885">
    <property type="entry name" value="PPR_rpt"/>
</dbReference>
<accession>A0ABP0W1B8</accession>
<dbReference type="InterPro" id="IPR046960">
    <property type="entry name" value="PPR_At4g14850-like_plant"/>
</dbReference>